<dbReference type="Gene3D" id="3.30.565.10">
    <property type="entry name" value="Histidine kinase-like ATPase, C-terminal domain"/>
    <property type="match status" value="1"/>
</dbReference>
<dbReference type="FunFam" id="3.30.565.10:FF:000049">
    <property type="entry name" value="Two-component sensor histidine kinase"/>
    <property type="match status" value="1"/>
</dbReference>
<evidence type="ECO:0000256" key="2">
    <source>
        <dbReference type="ARBA" id="ARBA00012438"/>
    </source>
</evidence>
<dbReference type="InterPro" id="IPR005467">
    <property type="entry name" value="His_kinase_dom"/>
</dbReference>
<feature type="domain" description="Histidine kinase" evidence="9">
    <location>
        <begin position="223"/>
        <end position="442"/>
    </location>
</feature>
<accession>A0A840S9W7</accession>
<dbReference type="CDD" id="cd00156">
    <property type="entry name" value="REC"/>
    <property type="match status" value="1"/>
</dbReference>
<keyword evidence="3 7" id="KW-0597">Phosphoprotein</keyword>
<keyword evidence="5 11" id="KW-0418">Kinase</keyword>
<keyword evidence="8" id="KW-1133">Transmembrane helix</keyword>
<comment type="caution">
    <text evidence="11">The sequence shown here is derived from an EMBL/GenBank/DDBJ whole genome shotgun (WGS) entry which is preliminary data.</text>
</comment>
<keyword evidence="12" id="KW-1185">Reference proteome</keyword>
<evidence type="ECO:0000259" key="9">
    <source>
        <dbReference type="PROSITE" id="PS50109"/>
    </source>
</evidence>
<evidence type="ECO:0000256" key="8">
    <source>
        <dbReference type="SAM" id="Phobius"/>
    </source>
</evidence>
<keyword evidence="6" id="KW-0902">Two-component regulatory system</keyword>
<reference evidence="11 12" key="1">
    <citation type="submission" date="2020-08" db="EMBL/GenBank/DDBJ databases">
        <title>Genomic Encyclopedia of Type Strains, Phase IV (KMG-IV): sequencing the most valuable type-strain genomes for metagenomic binning, comparative biology and taxonomic classification.</title>
        <authorList>
            <person name="Goeker M."/>
        </authorList>
    </citation>
    <scope>NUCLEOTIDE SEQUENCE [LARGE SCALE GENOMIC DNA]</scope>
    <source>
        <strain evidence="11 12">DSM 23958</strain>
    </source>
</reference>
<dbReference type="SUPFAM" id="SSF47384">
    <property type="entry name" value="Homodimeric domain of signal transducing histidine kinase"/>
    <property type="match status" value="1"/>
</dbReference>
<organism evidence="11 12">
    <name type="scientific">Inhella inkyongensis</name>
    <dbReference type="NCBI Taxonomy" id="392593"/>
    <lineage>
        <taxon>Bacteria</taxon>
        <taxon>Pseudomonadati</taxon>
        <taxon>Pseudomonadota</taxon>
        <taxon>Betaproteobacteria</taxon>
        <taxon>Burkholderiales</taxon>
        <taxon>Sphaerotilaceae</taxon>
        <taxon>Inhella</taxon>
    </lineage>
</organism>
<dbReference type="GO" id="GO:0000155">
    <property type="term" value="F:phosphorelay sensor kinase activity"/>
    <property type="evidence" value="ECO:0007669"/>
    <property type="project" value="InterPro"/>
</dbReference>
<dbReference type="EC" id="2.7.13.3" evidence="2"/>
<dbReference type="Pfam" id="PF00512">
    <property type="entry name" value="HisKA"/>
    <property type="match status" value="1"/>
</dbReference>
<dbReference type="Pfam" id="PF00072">
    <property type="entry name" value="Response_reg"/>
    <property type="match status" value="1"/>
</dbReference>
<evidence type="ECO:0000256" key="1">
    <source>
        <dbReference type="ARBA" id="ARBA00000085"/>
    </source>
</evidence>
<sequence length="586" mass="62666">MGPSKTGAVPLSAAQLSLLQAERLQLIAKGIRQVRGPRFLVDLALSGVAAQTALGAWAWAYLALMTLALWGRSQWMEHRLKQAEAPALTLAGLQRILFALAWLHAGLIAAVFAQAHTDWHYLLTMVMVGNAAGAMATVAGDVKAYRAWVSVYGGALALGWLARLDLQGLLVAGLLGLMFMVLLRAVREQGEAQEGLVRLSDELRQAHDEAQRASASKSRFFSAASHDLRQPLAALSFQVATVQALSTQQNDARLAQVAAGLRRALHDSQSLLNSLLEVSQLDAGAVTVDWQLVNLNQLLLDLADTLRPQAQQLGLQLRCELPEGAPLWVRSDPALLRRILGNLAGNALKFTEKGEICLRLRAEQGQATVAVQDTGPGIAPDLQTRVFEEFFQVNNPERSRALGLGLGLAIVQRLTGLLGTTLKLQSALGEGSCFSLNLALEAPVTLGASAGLPPPQPGAQGLGRRVLVLDDEAAIRDALSQLLILLGWSVRSAADIPEALAQLSPHWQPDALVLDFRLRDRVSGLDALAALRAQGCQAPAWLVTGETSPRRIQQAHETGIPVLYKPIDGLDLATRISSALGQPTPA</sequence>
<evidence type="ECO:0000256" key="4">
    <source>
        <dbReference type="ARBA" id="ARBA00022679"/>
    </source>
</evidence>
<dbReference type="InterPro" id="IPR001789">
    <property type="entry name" value="Sig_transdc_resp-reg_receiver"/>
</dbReference>
<dbReference type="CDD" id="cd00082">
    <property type="entry name" value="HisKA"/>
    <property type="match status" value="1"/>
</dbReference>
<dbReference type="PRINTS" id="PR00344">
    <property type="entry name" value="BCTRLSENSOR"/>
</dbReference>
<evidence type="ECO:0000313" key="12">
    <source>
        <dbReference type="Proteomes" id="UP000554837"/>
    </source>
</evidence>
<comment type="catalytic activity">
    <reaction evidence="1">
        <text>ATP + protein L-histidine = ADP + protein N-phospho-L-histidine.</text>
        <dbReference type="EC" id="2.7.13.3"/>
    </reaction>
</comment>
<dbReference type="Proteomes" id="UP000554837">
    <property type="component" value="Unassembled WGS sequence"/>
</dbReference>
<dbReference type="AlphaFoldDB" id="A0A840S9W7"/>
<keyword evidence="8" id="KW-0472">Membrane</keyword>
<evidence type="ECO:0000256" key="7">
    <source>
        <dbReference type="PROSITE-ProRule" id="PRU00169"/>
    </source>
</evidence>
<feature type="transmembrane region" description="Helical" evidence="8">
    <location>
        <begin position="145"/>
        <end position="162"/>
    </location>
</feature>
<proteinExistence type="predicted"/>
<dbReference type="InterPro" id="IPR004358">
    <property type="entry name" value="Sig_transdc_His_kin-like_C"/>
</dbReference>
<feature type="modified residue" description="4-aspartylphosphate" evidence="7">
    <location>
        <position position="515"/>
    </location>
</feature>
<dbReference type="SMART" id="SM00387">
    <property type="entry name" value="HATPase_c"/>
    <property type="match status" value="1"/>
</dbReference>
<dbReference type="PANTHER" id="PTHR43711">
    <property type="entry name" value="TWO-COMPONENT HISTIDINE KINASE"/>
    <property type="match status" value="1"/>
</dbReference>
<dbReference type="Gene3D" id="1.10.287.130">
    <property type="match status" value="1"/>
</dbReference>
<dbReference type="RefSeq" id="WP_175423498.1">
    <property type="nucleotide sequence ID" value="NZ_CP040709.1"/>
</dbReference>
<keyword evidence="4" id="KW-0808">Transferase</keyword>
<dbReference type="Gene3D" id="3.40.50.2300">
    <property type="match status" value="1"/>
</dbReference>
<name>A0A840S9W7_9BURK</name>
<dbReference type="SUPFAM" id="SSF55874">
    <property type="entry name" value="ATPase domain of HSP90 chaperone/DNA topoisomerase II/histidine kinase"/>
    <property type="match status" value="1"/>
</dbReference>
<dbReference type="InterPro" id="IPR050736">
    <property type="entry name" value="Sensor_HK_Regulatory"/>
</dbReference>
<evidence type="ECO:0000256" key="5">
    <source>
        <dbReference type="ARBA" id="ARBA00022777"/>
    </source>
</evidence>
<dbReference type="EMBL" id="JACHHO010000005">
    <property type="protein sequence ID" value="MBB5205796.1"/>
    <property type="molecule type" value="Genomic_DNA"/>
</dbReference>
<keyword evidence="8" id="KW-0812">Transmembrane</keyword>
<feature type="transmembrane region" description="Helical" evidence="8">
    <location>
        <begin position="92"/>
        <end position="113"/>
    </location>
</feature>
<dbReference type="InterPro" id="IPR011006">
    <property type="entry name" value="CheY-like_superfamily"/>
</dbReference>
<dbReference type="SUPFAM" id="SSF52172">
    <property type="entry name" value="CheY-like"/>
    <property type="match status" value="1"/>
</dbReference>
<evidence type="ECO:0000256" key="3">
    <source>
        <dbReference type="ARBA" id="ARBA00022553"/>
    </source>
</evidence>
<dbReference type="SMART" id="SM00448">
    <property type="entry name" value="REC"/>
    <property type="match status" value="1"/>
</dbReference>
<dbReference type="Pfam" id="PF02518">
    <property type="entry name" value="HATPase_c"/>
    <property type="match status" value="1"/>
</dbReference>
<gene>
    <name evidence="11" type="ORF">HNQ51_003123</name>
</gene>
<evidence type="ECO:0000259" key="10">
    <source>
        <dbReference type="PROSITE" id="PS50110"/>
    </source>
</evidence>
<dbReference type="PROSITE" id="PS50110">
    <property type="entry name" value="RESPONSE_REGULATORY"/>
    <property type="match status" value="1"/>
</dbReference>
<dbReference type="InterPro" id="IPR036097">
    <property type="entry name" value="HisK_dim/P_sf"/>
</dbReference>
<protein>
    <recommendedName>
        <fullName evidence="2">histidine kinase</fullName>
        <ecNumber evidence="2">2.7.13.3</ecNumber>
    </recommendedName>
</protein>
<dbReference type="PROSITE" id="PS50109">
    <property type="entry name" value="HIS_KIN"/>
    <property type="match status" value="1"/>
</dbReference>
<feature type="transmembrane region" description="Helical" evidence="8">
    <location>
        <begin position="168"/>
        <end position="186"/>
    </location>
</feature>
<dbReference type="InterPro" id="IPR036890">
    <property type="entry name" value="HATPase_C_sf"/>
</dbReference>
<evidence type="ECO:0000256" key="6">
    <source>
        <dbReference type="ARBA" id="ARBA00023012"/>
    </source>
</evidence>
<evidence type="ECO:0000313" key="11">
    <source>
        <dbReference type="EMBL" id="MBB5205796.1"/>
    </source>
</evidence>
<dbReference type="SMART" id="SM00388">
    <property type="entry name" value="HisKA"/>
    <property type="match status" value="1"/>
</dbReference>
<dbReference type="InterPro" id="IPR003661">
    <property type="entry name" value="HisK_dim/P_dom"/>
</dbReference>
<feature type="transmembrane region" description="Helical" evidence="8">
    <location>
        <begin position="45"/>
        <end position="71"/>
    </location>
</feature>
<dbReference type="PANTHER" id="PTHR43711:SF1">
    <property type="entry name" value="HISTIDINE KINASE 1"/>
    <property type="match status" value="1"/>
</dbReference>
<dbReference type="InterPro" id="IPR003594">
    <property type="entry name" value="HATPase_dom"/>
</dbReference>
<feature type="domain" description="Response regulatory" evidence="10">
    <location>
        <begin position="465"/>
        <end position="580"/>
    </location>
</feature>